<evidence type="ECO:0000259" key="1">
    <source>
        <dbReference type="PROSITE" id="PS50142"/>
    </source>
</evidence>
<keyword evidence="3" id="KW-1185">Reference proteome</keyword>
<name>A0A8S1VMS1_PAROT</name>
<dbReference type="GO" id="GO:0006396">
    <property type="term" value="P:RNA processing"/>
    <property type="evidence" value="ECO:0007669"/>
    <property type="project" value="InterPro"/>
</dbReference>
<reference evidence="2" key="1">
    <citation type="submission" date="2021-01" db="EMBL/GenBank/DDBJ databases">
        <authorList>
            <consortium name="Genoscope - CEA"/>
            <person name="William W."/>
        </authorList>
    </citation>
    <scope>NUCLEOTIDE SEQUENCE</scope>
</reference>
<dbReference type="OMA" id="QYNIHNF"/>
<dbReference type="SMART" id="SM00535">
    <property type="entry name" value="RIBOc"/>
    <property type="match status" value="1"/>
</dbReference>
<proteinExistence type="predicted"/>
<organism evidence="2 3">
    <name type="scientific">Paramecium octaurelia</name>
    <dbReference type="NCBI Taxonomy" id="43137"/>
    <lineage>
        <taxon>Eukaryota</taxon>
        <taxon>Sar</taxon>
        <taxon>Alveolata</taxon>
        <taxon>Ciliophora</taxon>
        <taxon>Intramacronucleata</taxon>
        <taxon>Oligohymenophorea</taxon>
        <taxon>Peniculida</taxon>
        <taxon>Parameciidae</taxon>
        <taxon>Paramecium</taxon>
    </lineage>
</organism>
<gene>
    <name evidence="2" type="ORF">POCTA_138.1.T0660181</name>
</gene>
<dbReference type="OrthoDB" id="67027at2759"/>
<accession>A0A8S1VMS1</accession>
<dbReference type="GO" id="GO:0004525">
    <property type="term" value="F:ribonuclease III activity"/>
    <property type="evidence" value="ECO:0007669"/>
    <property type="project" value="InterPro"/>
</dbReference>
<sequence length="390" mass="45493">MLNYHFSYVSSLLEVTLIQINGPNKIAAIKTSSQLKQILWNFYSSTLQQQDVRLSLILTIRLSFITMQFGVRKQLIANILTILFKFIMNNRIFRFQNTNILAQALTNKIHELEYQSKKGTKYPFGNNEEFIVIGQMILEFYFSDYLIQRGYPNKDSSIKKPSDLVLLRQRLLNDKNLAEIAIQYNIHNFVQIGNQTALKKNPKVMAETLKAMVAAQYYDSGFDLEHTREILQSILKELLDKGQSVPMAELKQNPKTSFLEFINNQTDLIPKVSVEWKKDENSINLYKVQLELDSDINITKTGVNKRQTEQLVYLEALKQIKQKLAHKNQMQKKIQEKQSFEQSTIIYELDNSITDETQYFQFSEYHEFSKSDITESLGEKVEHLLEKLAF</sequence>
<dbReference type="CDD" id="cd00593">
    <property type="entry name" value="RIBOc"/>
    <property type="match status" value="1"/>
</dbReference>
<dbReference type="PROSITE" id="PS50142">
    <property type="entry name" value="RNASE_3_2"/>
    <property type="match status" value="1"/>
</dbReference>
<comment type="caution">
    <text evidence="2">The sequence shown here is derived from an EMBL/GenBank/DDBJ whole genome shotgun (WGS) entry which is preliminary data.</text>
</comment>
<dbReference type="Proteomes" id="UP000683925">
    <property type="component" value="Unassembled WGS sequence"/>
</dbReference>
<evidence type="ECO:0000313" key="2">
    <source>
        <dbReference type="EMBL" id="CAD8176026.1"/>
    </source>
</evidence>
<dbReference type="InterPro" id="IPR000999">
    <property type="entry name" value="RNase_III_dom"/>
</dbReference>
<feature type="domain" description="RNase III" evidence="1">
    <location>
        <begin position="84"/>
        <end position="221"/>
    </location>
</feature>
<dbReference type="AlphaFoldDB" id="A0A8S1VMS1"/>
<protein>
    <recommendedName>
        <fullName evidence="1">RNase III domain-containing protein</fullName>
    </recommendedName>
</protein>
<dbReference type="EMBL" id="CAJJDP010000065">
    <property type="protein sequence ID" value="CAD8176026.1"/>
    <property type="molecule type" value="Genomic_DNA"/>
</dbReference>
<dbReference type="Pfam" id="PF14622">
    <property type="entry name" value="Ribonucleas_3_3"/>
    <property type="match status" value="1"/>
</dbReference>
<evidence type="ECO:0000313" key="3">
    <source>
        <dbReference type="Proteomes" id="UP000683925"/>
    </source>
</evidence>